<gene>
    <name evidence="1" type="primary">tssK</name>
    <name evidence="1" type="ORF">QC825_08455</name>
</gene>
<keyword evidence="2" id="KW-1185">Reference proteome</keyword>
<organism evidence="1 2">
    <name type="scientific">Larsenimonas suaedae</name>
    <dbReference type="NCBI Taxonomy" id="1851019"/>
    <lineage>
        <taxon>Bacteria</taxon>
        <taxon>Pseudomonadati</taxon>
        <taxon>Pseudomonadota</taxon>
        <taxon>Gammaproteobacteria</taxon>
        <taxon>Oceanospirillales</taxon>
        <taxon>Halomonadaceae</taxon>
        <taxon>Larsenimonas</taxon>
    </lineage>
</organism>
<dbReference type="NCBIfam" id="TIGR03353">
    <property type="entry name" value="VI_chp_4"/>
    <property type="match status" value="1"/>
</dbReference>
<accession>A0ABU1GVN4</accession>
<dbReference type="RefSeq" id="WP_251594460.1">
    <property type="nucleotide sequence ID" value="NZ_JAMLJI010000004.1"/>
</dbReference>
<evidence type="ECO:0000313" key="1">
    <source>
        <dbReference type="EMBL" id="MDR5896099.1"/>
    </source>
</evidence>
<name>A0ABU1GVN4_9GAMM</name>
<sequence length="444" mass="50078">MSSRNRVIWNEGLFIKPQHFQQQSRALEAQLNERLSGVSRYLYGFTALELNAEYLSFGRIALARAEGVFPDGTAFSLPHDDALPDPLEIHDGSVANQIVYLALPMVSDSLGEVQWPESGVSARFSHTTRPVRDLHSESGDYVDLDLAQVAPRLMLERDDRSAYATLAVGRILEKRADGSLVMDQNFFPTLLNVLAAPVLHRFVGEMAGLMRERARNIANRISAPSQGSVADVSDFMLLQLLNRTHPQFQHLSRLSHLHPERLFETLVSTCGELMTFTDESRLPQEYPSYDHDYPEATFSPLMLTMRQALSTVLESRAVAIQLQKRRYGLMVAPLTDTSLLDSAEFILAVRAEMPLERLRKQFVQQTKIASVERIRDLISLQLPGVPLTPLPVAPRQLPYHAGYTYFQLDRQSQAWDMLRNASGFAFHVAGEFPGLELQFWAIRS</sequence>
<proteinExistence type="predicted"/>
<evidence type="ECO:0000313" key="2">
    <source>
        <dbReference type="Proteomes" id="UP001269375"/>
    </source>
</evidence>
<dbReference type="PANTHER" id="PTHR35566:SF1">
    <property type="entry name" value="TYPE VI SECRETION SYSTEM BASEPLATE COMPONENT TSSK1"/>
    <property type="match status" value="1"/>
</dbReference>
<dbReference type="InterPro" id="IPR010263">
    <property type="entry name" value="T6SS_TssK"/>
</dbReference>
<dbReference type="Proteomes" id="UP001269375">
    <property type="component" value="Unassembled WGS sequence"/>
</dbReference>
<reference evidence="1 2" key="1">
    <citation type="submission" date="2023-04" db="EMBL/GenBank/DDBJ databases">
        <title>A long-awaited taxogenomic arrangement of the family Halomonadaceae.</title>
        <authorList>
            <person name="De La Haba R."/>
            <person name="Chuvochina M."/>
            <person name="Wittouck S."/>
            <person name="Arahal D.R."/>
            <person name="Sanchez-Porro C."/>
            <person name="Hugenholtz P."/>
            <person name="Ventosa A."/>
        </authorList>
    </citation>
    <scope>NUCLEOTIDE SEQUENCE [LARGE SCALE GENOMIC DNA]</scope>
    <source>
        <strain evidence="1 2">DSM 22428</strain>
    </source>
</reference>
<dbReference type="EMBL" id="JARWAO010000004">
    <property type="protein sequence ID" value="MDR5896099.1"/>
    <property type="molecule type" value="Genomic_DNA"/>
</dbReference>
<comment type="caution">
    <text evidence="1">The sequence shown here is derived from an EMBL/GenBank/DDBJ whole genome shotgun (WGS) entry which is preliminary data.</text>
</comment>
<dbReference type="PANTHER" id="PTHR35566">
    <property type="entry name" value="BLR3599 PROTEIN"/>
    <property type="match status" value="1"/>
</dbReference>
<dbReference type="Pfam" id="PF05936">
    <property type="entry name" value="T6SS_VasE"/>
    <property type="match status" value="1"/>
</dbReference>
<protein>
    <submittedName>
        <fullName evidence="1">Type VI secretion system baseplate subunit TssK</fullName>
    </submittedName>
</protein>